<dbReference type="InterPro" id="IPR036236">
    <property type="entry name" value="Znf_C2H2_sf"/>
</dbReference>
<accession>A0A226D1J3</accession>
<reference evidence="10 11" key="1">
    <citation type="submission" date="2015-12" db="EMBL/GenBank/DDBJ databases">
        <title>The genome of Folsomia candida.</title>
        <authorList>
            <person name="Faddeeva A."/>
            <person name="Derks M.F."/>
            <person name="Anvar Y."/>
            <person name="Smit S."/>
            <person name="Van Straalen N."/>
            <person name="Roelofs D."/>
        </authorList>
    </citation>
    <scope>NUCLEOTIDE SEQUENCE [LARGE SCALE GENOMIC DNA]</scope>
    <source>
        <strain evidence="10 11">VU population</strain>
        <tissue evidence="10">Whole body</tissue>
    </source>
</reference>
<dbReference type="EMBL" id="LNIX01000038">
    <property type="protein sequence ID" value="OXA39452.1"/>
    <property type="molecule type" value="Genomic_DNA"/>
</dbReference>
<feature type="compositionally biased region" description="Polar residues" evidence="8">
    <location>
        <begin position="202"/>
        <end position="217"/>
    </location>
</feature>
<evidence type="ECO:0000313" key="10">
    <source>
        <dbReference type="EMBL" id="OXA39452.1"/>
    </source>
</evidence>
<dbReference type="Gene3D" id="3.30.160.60">
    <property type="entry name" value="Classic Zinc Finger"/>
    <property type="match status" value="1"/>
</dbReference>
<evidence type="ECO:0000256" key="7">
    <source>
        <dbReference type="PROSITE-ProRule" id="PRU00042"/>
    </source>
</evidence>
<evidence type="ECO:0000259" key="9">
    <source>
        <dbReference type="PROSITE" id="PS50157"/>
    </source>
</evidence>
<organism evidence="10 11">
    <name type="scientific">Folsomia candida</name>
    <name type="common">Springtail</name>
    <dbReference type="NCBI Taxonomy" id="158441"/>
    <lineage>
        <taxon>Eukaryota</taxon>
        <taxon>Metazoa</taxon>
        <taxon>Ecdysozoa</taxon>
        <taxon>Arthropoda</taxon>
        <taxon>Hexapoda</taxon>
        <taxon>Collembola</taxon>
        <taxon>Entomobryomorpha</taxon>
        <taxon>Isotomoidea</taxon>
        <taxon>Isotomidae</taxon>
        <taxon>Proisotominae</taxon>
        <taxon>Folsomia</taxon>
    </lineage>
</organism>
<name>A0A226D1J3_FOLCA</name>
<dbReference type="OrthoDB" id="6751163at2759"/>
<sequence length="728" mass="83518">MQLNLPFVQLTRNNVLDNVAVSECKTVKISGCFLCGIKPLADFRSLPENVTRQEKAALFRDLLINPTISKNTSPSSYNQFMSTTESCSDCLSLIKEVCALRQEIVSLEKELENRLEESRRKYLNGCEIVANSLTVGRIKLHAVGQDPSSTLTKLSIPAREFSPRQMSPDVEDDESIGPEEDMSSEFDEEEEYTPPNGKPTGRTMQSKNEHSTNATINPSANTKSLICSNCGITFSCRDTVRRHKGRQLCINTRKRKNNEGLFSCSKCCQLFRTRRRKITHEMHICNVVYTQEQVAPWTLYTCPLCDKQFVALYDYQRHYGTHSEVKKSVGNSQCEILGNSLTVKLYQVFFFTCQTLTGGRIKLNEVGQYNSSTSAGLSTPARKLSPEQISPEIEDHKSIDPDEEEDMSSEFEEEGEDKPPKGKPTGRTLQANNEHSNSSTINPSANTESLICSNCGMTFSCVTSIRRHKRRQVCTRTIKRKNHGGPFSCSKCFQLFPTWRFKIIHEMHICNVVYTQEQVEPLKLYTCFLCNKQFVAFYDYQCHYRNHSEVKESVVLDQLPRRHRDNHTPERNLSFVAGKSVDSVRQHQDKLLDEEEEDMSTEFDEEEEDKPQEFTPKPLRKVRPITEKEISPYEPLLGGKLTIHHCSYCTRWFVKEDNLRMHLTTDHGFDTDSDEVMHIRKLKKAKFCANVIKNTEDKTTRKRKRPAITEYNPNADFSIKLVENFRAK</sequence>
<evidence type="ECO:0000256" key="5">
    <source>
        <dbReference type="ARBA" id="ARBA00022833"/>
    </source>
</evidence>
<keyword evidence="2" id="KW-0479">Metal-binding</keyword>
<keyword evidence="11" id="KW-1185">Reference proteome</keyword>
<feature type="region of interest" description="Disordered" evidence="8">
    <location>
        <begin position="158"/>
        <end position="217"/>
    </location>
</feature>
<dbReference type="PANTHER" id="PTHR24394">
    <property type="entry name" value="ZINC FINGER PROTEIN"/>
    <property type="match status" value="1"/>
</dbReference>
<keyword evidence="4 7" id="KW-0863">Zinc-finger</keyword>
<dbReference type="PROSITE" id="PS50157">
    <property type="entry name" value="ZINC_FINGER_C2H2_2"/>
    <property type="match status" value="3"/>
</dbReference>
<feature type="domain" description="C2H2-type" evidence="9">
    <location>
        <begin position="525"/>
        <end position="552"/>
    </location>
</feature>
<evidence type="ECO:0000256" key="6">
    <source>
        <dbReference type="ARBA" id="ARBA00023242"/>
    </source>
</evidence>
<evidence type="ECO:0000256" key="4">
    <source>
        <dbReference type="ARBA" id="ARBA00022771"/>
    </source>
</evidence>
<keyword evidence="6" id="KW-0539">Nucleus</keyword>
<evidence type="ECO:0000256" key="1">
    <source>
        <dbReference type="ARBA" id="ARBA00004123"/>
    </source>
</evidence>
<comment type="subcellular location">
    <subcellularLocation>
        <location evidence="1">Nucleus</location>
    </subcellularLocation>
</comment>
<keyword evidence="3" id="KW-0677">Repeat</keyword>
<proteinExistence type="predicted"/>
<protein>
    <submittedName>
        <fullName evidence="10">Zinc finger and SCAN domain-containing protein 10</fullName>
    </submittedName>
</protein>
<dbReference type="SUPFAM" id="SSF57667">
    <property type="entry name" value="beta-beta-alpha zinc fingers"/>
    <property type="match status" value="1"/>
</dbReference>
<dbReference type="SMART" id="SM00355">
    <property type="entry name" value="ZnF_C2H2"/>
    <property type="match status" value="7"/>
</dbReference>
<keyword evidence="5" id="KW-0862">Zinc</keyword>
<feature type="region of interest" description="Disordered" evidence="8">
    <location>
        <begin position="584"/>
        <end position="614"/>
    </location>
</feature>
<gene>
    <name evidence="10" type="ORF">Fcan01_25691</name>
</gene>
<comment type="caution">
    <text evidence="10">The sequence shown here is derived from an EMBL/GenBank/DDBJ whole genome shotgun (WGS) entry which is preliminary data.</text>
</comment>
<dbReference type="InterPro" id="IPR013087">
    <property type="entry name" value="Znf_C2H2_type"/>
</dbReference>
<feature type="compositionally biased region" description="Acidic residues" evidence="8">
    <location>
        <begin position="401"/>
        <end position="416"/>
    </location>
</feature>
<dbReference type="GO" id="GO:0005634">
    <property type="term" value="C:nucleus"/>
    <property type="evidence" value="ECO:0007669"/>
    <property type="project" value="UniProtKB-SubCell"/>
</dbReference>
<dbReference type="GO" id="GO:0000981">
    <property type="term" value="F:DNA-binding transcription factor activity, RNA polymerase II-specific"/>
    <property type="evidence" value="ECO:0007669"/>
    <property type="project" value="TreeGrafter"/>
</dbReference>
<dbReference type="PANTHER" id="PTHR24394:SF44">
    <property type="entry name" value="ZINC FINGER PROTEIN 271-LIKE"/>
    <property type="match status" value="1"/>
</dbReference>
<evidence type="ECO:0000256" key="8">
    <source>
        <dbReference type="SAM" id="MobiDB-lite"/>
    </source>
</evidence>
<dbReference type="GO" id="GO:0008270">
    <property type="term" value="F:zinc ion binding"/>
    <property type="evidence" value="ECO:0007669"/>
    <property type="project" value="UniProtKB-KW"/>
</dbReference>
<dbReference type="AlphaFoldDB" id="A0A226D1J3"/>
<feature type="compositionally biased region" description="Polar residues" evidence="8">
    <location>
        <begin position="427"/>
        <end position="442"/>
    </location>
</feature>
<dbReference type="PROSITE" id="PS00028">
    <property type="entry name" value="ZINC_FINGER_C2H2_1"/>
    <property type="match status" value="3"/>
</dbReference>
<feature type="domain" description="C2H2-type" evidence="9">
    <location>
        <begin position="450"/>
        <end position="481"/>
    </location>
</feature>
<feature type="domain" description="C2H2-type" evidence="9">
    <location>
        <begin position="300"/>
        <end position="327"/>
    </location>
</feature>
<evidence type="ECO:0000256" key="3">
    <source>
        <dbReference type="ARBA" id="ARBA00022737"/>
    </source>
</evidence>
<evidence type="ECO:0000256" key="2">
    <source>
        <dbReference type="ARBA" id="ARBA00022723"/>
    </source>
</evidence>
<feature type="compositionally biased region" description="Acidic residues" evidence="8">
    <location>
        <begin position="592"/>
        <end position="610"/>
    </location>
</feature>
<feature type="region of interest" description="Disordered" evidence="8">
    <location>
        <begin position="372"/>
        <end position="442"/>
    </location>
</feature>
<dbReference type="Proteomes" id="UP000198287">
    <property type="component" value="Unassembled WGS sequence"/>
</dbReference>
<evidence type="ECO:0000313" key="11">
    <source>
        <dbReference type="Proteomes" id="UP000198287"/>
    </source>
</evidence>
<feature type="compositionally biased region" description="Acidic residues" evidence="8">
    <location>
        <begin position="169"/>
        <end position="192"/>
    </location>
</feature>